<comment type="caution">
    <text evidence="6">The sequence shown here is derived from an EMBL/GenBank/DDBJ whole genome shotgun (WGS) entry which is preliminary data.</text>
</comment>
<evidence type="ECO:0000256" key="1">
    <source>
        <dbReference type="ARBA" id="ARBA00004141"/>
    </source>
</evidence>
<dbReference type="NCBIfam" id="NF009608">
    <property type="entry name" value="PRK13105.1"/>
    <property type="match status" value="1"/>
</dbReference>
<feature type="transmembrane region" description="Helical" evidence="5">
    <location>
        <begin position="148"/>
        <end position="166"/>
    </location>
</feature>
<feature type="transmembrane region" description="Helical" evidence="5">
    <location>
        <begin position="91"/>
        <end position="108"/>
    </location>
</feature>
<dbReference type="PANTHER" id="PTHR42723">
    <property type="entry name" value="CHLOROPHYLL SYNTHASE"/>
    <property type="match status" value="1"/>
</dbReference>
<evidence type="ECO:0000256" key="4">
    <source>
        <dbReference type="ARBA" id="ARBA00023136"/>
    </source>
</evidence>
<evidence type="ECO:0000256" key="5">
    <source>
        <dbReference type="SAM" id="Phobius"/>
    </source>
</evidence>
<feature type="transmembrane region" description="Helical" evidence="5">
    <location>
        <begin position="12"/>
        <end position="30"/>
    </location>
</feature>
<dbReference type="Gene3D" id="1.20.120.1780">
    <property type="entry name" value="UbiA prenyltransferase"/>
    <property type="match status" value="1"/>
</dbReference>
<evidence type="ECO:0000256" key="2">
    <source>
        <dbReference type="ARBA" id="ARBA00022692"/>
    </source>
</evidence>
<dbReference type="Pfam" id="PF01040">
    <property type="entry name" value="UbiA"/>
    <property type="match status" value="1"/>
</dbReference>
<feature type="transmembrane region" description="Helical" evidence="5">
    <location>
        <begin position="172"/>
        <end position="191"/>
    </location>
</feature>
<keyword evidence="2 5" id="KW-0812">Transmembrane</keyword>
<evidence type="ECO:0000256" key="3">
    <source>
        <dbReference type="ARBA" id="ARBA00022989"/>
    </source>
</evidence>
<dbReference type="Gene3D" id="1.10.357.140">
    <property type="entry name" value="UbiA prenyltransferase"/>
    <property type="match status" value="1"/>
</dbReference>
<dbReference type="InterPro" id="IPR050475">
    <property type="entry name" value="Prenyltransferase_related"/>
</dbReference>
<dbReference type="CDD" id="cd13966">
    <property type="entry name" value="PT_UbiA_4"/>
    <property type="match status" value="1"/>
</dbReference>
<protein>
    <recommendedName>
        <fullName evidence="8">Prenyltransferase</fullName>
    </recommendedName>
</protein>
<dbReference type="RefSeq" id="WP_286214445.1">
    <property type="nucleotide sequence ID" value="NZ_AP027736.1"/>
</dbReference>
<evidence type="ECO:0008006" key="8">
    <source>
        <dbReference type="Google" id="ProtNLM"/>
    </source>
</evidence>
<proteinExistence type="predicted"/>
<keyword evidence="3 5" id="KW-1133">Transmembrane helix</keyword>
<dbReference type="InterPro" id="IPR044878">
    <property type="entry name" value="UbiA_sf"/>
</dbReference>
<keyword evidence="4 5" id="KW-0472">Membrane</keyword>
<dbReference type="EMBL" id="BAABRR010000004">
    <property type="protein sequence ID" value="GAA5518553.1"/>
    <property type="molecule type" value="Genomic_DNA"/>
</dbReference>
<feature type="transmembrane region" description="Helical" evidence="5">
    <location>
        <begin position="36"/>
        <end position="56"/>
    </location>
</feature>
<feature type="transmembrane region" description="Helical" evidence="5">
    <location>
        <begin position="114"/>
        <end position="136"/>
    </location>
</feature>
<accession>A0ABP9WH56</accession>
<keyword evidence="7" id="KW-1185">Reference proteome</keyword>
<organism evidence="6 7">
    <name type="scientific">Demequina sediminis</name>
    <dbReference type="NCBI Taxonomy" id="1930058"/>
    <lineage>
        <taxon>Bacteria</taxon>
        <taxon>Bacillati</taxon>
        <taxon>Actinomycetota</taxon>
        <taxon>Actinomycetes</taxon>
        <taxon>Micrococcales</taxon>
        <taxon>Demequinaceae</taxon>
        <taxon>Demequina</taxon>
    </lineage>
</organism>
<evidence type="ECO:0000313" key="6">
    <source>
        <dbReference type="EMBL" id="GAA5518553.1"/>
    </source>
</evidence>
<comment type="subcellular location">
    <subcellularLocation>
        <location evidence="1">Membrane</location>
        <topology evidence="1">Multi-pass membrane protein</topology>
    </subcellularLocation>
</comment>
<feature type="transmembrane region" description="Helical" evidence="5">
    <location>
        <begin position="271"/>
        <end position="290"/>
    </location>
</feature>
<dbReference type="PANTHER" id="PTHR42723:SF1">
    <property type="entry name" value="CHLOROPHYLL SYNTHASE, CHLOROPLASTIC"/>
    <property type="match status" value="1"/>
</dbReference>
<feature type="transmembrane region" description="Helical" evidence="5">
    <location>
        <begin position="203"/>
        <end position="224"/>
    </location>
</feature>
<dbReference type="InterPro" id="IPR000537">
    <property type="entry name" value="UbiA_prenyltransferase"/>
</dbReference>
<name>A0ABP9WH56_9MICO</name>
<reference evidence="6 7" key="1">
    <citation type="submission" date="2024-02" db="EMBL/GenBank/DDBJ databases">
        <title>Lysinimicrobium sediminis NBRC 112286.</title>
        <authorList>
            <person name="Ichikawa N."/>
            <person name="Katano-Makiyama Y."/>
            <person name="Hidaka K."/>
        </authorList>
    </citation>
    <scope>NUCLEOTIDE SEQUENCE [LARGE SCALE GENOMIC DNA]</scope>
    <source>
        <strain evidence="6 7">NBRC 112286</strain>
    </source>
</reference>
<evidence type="ECO:0000313" key="7">
    <source>
        <dbReference type="Proteomes" id="UP001426770"/>
    </source>
</evidence>
<feature type="transmembrane region" description="Helical" evidence="5">
    <location>
        <begin position="230"/>
        <end position="251"/>
    </location>
</feature>
<sequence>MTTLASIVKASRPVSWINTAFPFAAAYLLVTREVDAVLVVGTLFFLVPYNLLMYGINDVFDYESDLANPRKGGIEGDVIRDRERARRVHRAILWACAITVLPPLAWLLTQGTVAAGVTLLLVLFGVVAYSAPGLRFKERPFLDSLTSALHFCGPLLYGLVIAGASLTARDTWPVWVAFILWGMASHAFGAVQDVRADREGGIGSVATVIGARATVGVALALYVASSLVLLLLPWPGVLAAVLPLVYVASVARFVRVTDDTCEDANRGWRTFLWLNQPVGFAVTMLVIAVWRDWL</sequence>
<dbReference type="Proteomes" id="UP001426770">
    <property type="component" value="Unassembled WGS sequence"/>
</dbReference>
<gene>
    <name evidence="6" type="ORF">Lsed01_00982</name>
</gene>